<gene>
    <name evidence="7" type="ORF">FB562_0710</name>
</gene>
<sequence length="204" mass="21884">MSERRTARDQAEKKPRGLIYYIGVGLSAGLLAFVLLIGVLVIVVPAATGSTPMTVLTGSMEPTYPPGTLIIVKPLDAQEVRIGDPITYQIESGKAAVVTHRVISISHSTNGELAFTTKGDANGAADALPVQPVQLKGKVWYSVPWIGYANNFVNGEARSWLVPAIAVGLFLYAGYMLASGIATSMRKRRAETTPQEQPQEQEES</sequence>
<comment type="caution">
    <text evidence="7">The sequence shown here is derived from an EMBL/GenBank/DDBJ whole genome shotgun (WGS) entry which is preliminary data.</text>
</comment>
<name>A0A542YI15_9MICO</name>
<dbReference type="InterPro" id="IPR001733">
    <property type="entry name" value="Peptidase_S26B"/>
</dbReference>
<evidence type="ECO:0000256" key="1">
    <source>
        <dbReference type="ARBA" id="ARBA00004370"/>
    </source>
</evidence>
<evidence type="ECO:0000313" key="8">
    <source>
        <dbReference type="Proteomes" id="UP000317998"/>
    </source>
</evidence>
<evidence type="ECO:0000256" key="6">
    <source>
        <dbReference type="SAM" id="Phobius"/>
    </source>
</evidence>
<protein>
    <recommendedName>
        <fullName evidence="5">Signal peptidase I</fullName>
        <ecNumber evidence="5">3.4.21.89</ecNumber>
    </recommendedName>
</protein>
<dbReference type="PANTHER" id="PTHR10806:SF6">
    <property type="entry name" value="SIGNAL PEPTIDASE COMPLEX CATALYTIC SUBUNIT SEC11"/>
    <property type="match status" value="1"/>
</dbReference>
<dbReference type="PANTHER" id="PTHR10806">
    <property type="entry name" value="SIGNAL PEPTIDASE COMPLEX CATALYTIC SUBUNIT SEC11"/>
    <property type="match status" value="1"/>
</dbReference>
<dbReference type="AlphaFoldDB" id="A0A542YI15"/>
<evidence type="ECO:0000256" key="5">
    <source>
        <dbReference type="NCBIfam" id="TIGR02228"/>
    </source>
</evidence>
<feature type="transmembrane region" description="Helical" evidence="6">
    <location>
        <begin position="20"/>
        <end position="47"/>
    </location>
</feature>
<dbReference type="GO" id="GO:0016020">
    <property type="term" value="C:membrane"/>
    <property type="evidence" value="ECO:0007669"/>
    <property type="project" value="UniProtKB-SubCell"/>
</dbReference>
<dbReference type="GO" id="GO:0004252">
    <property type="term" value="F:serine-type endopeptidase activity"/>
    <property type="evidence" value="ECO:0007669"/>
    <property type="project" value="UniProtKB-UniRule"/>
</dbReference>
<dbReference type="EC" id="3.4.21.89" evidence="5"/>
<keyword evidence="8" id="KW-1185">Reference proteome</keyword>
<accession>A0A542YI15</accession>
<evidence type="ECO:0000256" key="4">
    <source>
        <dbReference type="ARBA" id="ARBA00023136"/>
    </source>
</evidence>
<dbReference type="CDD" id="cd06530">
    <property type="entry name" value="S26_SPase_I"/>
    <property type="match status" value="1"/>
</dbReference>
<evidence type="ECO:0000256" key="3">
    <source>
        <dbReference type="ARBA" id="ARBA00022989"/>
    </source>
</evidence>
<keyword evidence="4 6" id="KW-0472">Membrane</keyword>
<dbReference type="EMBL" id="VFOM01000001">
    <property type="protein sequence ID" value="TQL47644.1"/>
    <property type="molecule type" value="Genomic_DNA"/>
</dbReference>
<dbReference type="PRINTS" id="PR00728">
    <property type="entry name" value="SIGNALPTASE"/>
</dbReference>
<dbReference type="OrthoDB" id="3178064at2"/>
<dbReference type="NCBIfam" id="TIGR02228">
    <property type="entry name" value="sigpep_I_arch"/>
    <property type="match status" value="1"/>
</dbReference>
<dbReference type="SUPFAM" id="SSF51306">
    <property type="entry name" value="LexA/Signal peptidase"/>
    <property type="match status" value="1"/>
</dbReference>
<evidence type="ECO:0000256" key="2">
    <source>
        <dbReference type="ARBA" id="ARBA00022692"/>
    </source>
</evidence>
<keyword evidence="3 6" id="KW-1133">Transmembrane helix</keyword>
<evidence type="ECO:0000313" key="7">
    <source>
        <dbReference type="EMBL" id="TQL47644.1"/>
    </source>
</evidence>
<comment type="subcellular location">
    <subcellularLocation>
        <location evidence="1">Membrane</location>
    </subcellularLocation>
</comment>
<proteinExistence type="predicted"/>
<reference evidence="7 8" key="1">
    <citation type="submission" date="2019-06" db="EMBL/GenBank/DDBJ databases">
        <title>Sequencing the genomes of 1000 actinobacteria strains.</title>
        <authorList>
            <person name="Klenk H.-P."/>
        </authorList>
    </citation>
    <scope>NUCLEOTIDE SEQUENCE [LARGE SCALE GENOMIC DNA]</scope>
    <source>
        <strain evidence="7 8">DSM 26477</strain>
    </source>
</reference>
<feature type="transmembrane region" description="Helical" evidence="6">
    <location>
        <begin position="160"/>
        <end position="178"/>
    </location>
</feature>
<dbReference type="Proteomes" id="UP000317998">
    <property type="component" value="Unassembled WGS sequence"/>
</dbReference>
<dbReference type="GO" id="GO:0009003">
    <property type="term" value="F:signal peptidase activity"/>
    <property type="evidence" value="ECO:0007669"/>
    <property type="project" value="UniProtKB-EC"/>
</dbReference>
<dbReference type="InterPro" id="IPR019533">
    <property type="entry name" value="Peptidase_S26"/>
</dbReference>
<dbReference type="GO" id="GO:0006465">
    <property type="term" value="P:signal peptide processing"/>
    <property type="evidence" value="ECO:0007669"/>
    <property type="project" value="UniProtKB-UniRule"/>
</dbReference>
<dbReference type="InterPro" id="IPR036286">
    <property type="entry name" value="LexA/Signal_pep-like_sf"/>
</dbReference>
<keyword evidence="2 6" id="KW-0812">Transmembrane</keyword>
<organism evidence="7 8">
    <name type="scientific">Homoserinimonas aerilata</name>
    <dbReference type="NCBI Taxonomy" id="1162970"/>
    <lineage>
        <taxon>Bacteria</taxon>
        <taxon>Bacillati</taxon>
        <taxon>Actinomycetota</taxon>
        <taxon>Actinomycetes</taxon>
        <taxon>Micrococcales</taxon>
        <taxon>Microbacteriaceae</taxon>
        <taxon>Homoserinimonas</taxon>
    </lineage>
</organism>
<dbReference type="RefSeq" id="WP_141879870.1">
    <property type="nucleotide sequence ID" value="NZ_VFOM01000001.1"/>
</dbReference>